<reference evidence="3 4" key="1">
    <citation type="submission" date="2020-08" db="EMBL/GenBank/DDBJ databases">
        <title>Genomic Encyclopedia of Type Strains, Phase IV (KMG-IV): sequencing the most valuable type-strain genomes for metagenomic binning, comparative biology and taxonomic classification.</title>
        <authorList>
            <person name="Goeker M."/>
        </authorList>
    </citation>
    <scope>NUCLEOTIDE SEQUENCE [LARGE SCALE GENOMIC DNA]</scope>
    <source>
        <strain evidence="3 4">DSM 25622</strain>
    </source>
</reference>
<feature type="domain" description="DUF2382" evidence="2">
    <location>
        <begin position="31"/>
        <end position="139"/>
    </location>
</feature>
<name>A0A840Y909_9PROT</name>
<evidence type="ECO:0000313" key="3">
    <source>
        <dbReference type="EMBL" id="MBB5696646.1"/>
    </source>
</evidence>
<organism evidence="3 4">
    <name type="scientific">Muricoccus pecuniae</name>
    <dbReference type="NCBI Taxonomy" id="693023"/>
    <lineage>
        <taxon>Bacteria</taxon>
        <taxon>Pseudomonadati</taxon>
        <taxon>Pseudomonadota</taxon>
        <taxon>Alphaproteobacteria</taxon>
        <taxon>Acetobacterales</taxon>
        <taxon>Roseomonadaceae</taxon>
        <taxon>Muricoccus</taxon>
    </lineage>
</organism>
<proteinExistence type="predicted"/>
<comment type="caution">
    <text evidence="3">The sequence shown here is derived from an EMBL/GenBank/DDBJ whole genome shotgun (WGS) entry which is preliminary data.</text>
</comment>
<evidence type="ECO:0000313" key="4">
    <source>
        <dbReference type="Proteomes" id="UP000580654"/>
    </source>
</evidence>
<evidence type="ECO:0000256" key="1">
    <source>
        <dbReference type="SAM" id="MobiDB-lite"/>
    </source>
</evidence>
<protein>
    <submittedName>
        <fullName evidence="3">Uncharacterized protein (TIGR02271 family)</fullName>
    </submittedName>
</protein>
<dbReference type="EMBL" id="JACIJD010000077">
    <property type="protein sequence ID" value="MBB5696646.1"/>
    <property type="molecule type" value="Genomic_DNA"/>
</dbReference>
<feature type="region of interest" description="Disordered" evidence="1">
    <location>
        <begin position="1"/>
        <end position="21"/>
    </location>
</feature>
<sequence>MSADPDVLGQGENFARPSPVELTGEATEQVIPLVEESLRLGKRAVETGRVRVSVSTKTAEELVRTTLRTRRAEVERVAIDQEVAEAPATREENGVLIVPVIEEILVIEKRLILREEIRLHFVDGEETVEQAVERRLQRATVERLPPGPDTPPGTVEWAGNPPDNTKETA</sequence>
<dbReference type="RefSeq" id="WP_184522258.1">
    <property type="nucleotide sequence ID" value="NZ_JACIJD010000077.1"/>
</dbReference>
<feature type="region of interest" description="Disordered" evidence="1">
    <location>
        <begin position="139"/>
        <end position="169"/>
    </location>
</feature>
<evidence type="ECO:0000259" key="2">
    <source>
        <dbReference type="Pfam" id="PF09557"/>
    </source>
</evidence>
<gene>
    <name evidence="3" type="ORF">FHS87_004720</name>
</gene>
<dbReference type="Proteomes" id="UP000580654">
    <property type="component" value="Unassembled WGS sequence"/>
</dbReference>
<dbReference type="InterPro" id="IPR019060">
    <property type="entry name" value="DUF2382"/>
</dbReference>
<dbReference type="AlphaFoldDB" id="A0A840Y909"/>
<dbReference type="Pfam" id="PF09557">
    <property type="entry name" value="DUF2382"/>
    <property type="match status" value="1"/>
</dbReference>
<keyword evidence="4" id="KW-1185">Reference proteome</keyword>
<accession>A0A840Y909</accession>